<feature type="transmembrane region" description="Helical" evidence="5">
    <location>
        <begin position="127"/>
        <end position="150"/>
    </location>
</feature>
<sequence>MSAFKPGAVLLHSIAAAIMTYAWFELETLPNDSFISKQKGGHFQFLTIQGLVIAWLTMVLSLLADIAPSIQFICSLKRAVFMISMPIAAAIATIYWGLLLFMPKLILRVPEAGEWGSSSEAPDFIRIPLALDLSLHAVPGTALILDFFLFEKKYPKSQAQRGGAIVAIAASLWYSCWVEYCASYNGVFPYPFLTFNPLSIRAAIYGGTTVFAYTVFQLLNKIHS</sequence>
<keyword evidence="2 5" id="KW-0812">Transmembrane</keyword>
<dbReference type="PANTHER" id="PTHR10989">
    <property type="entry name" value="ANDROGEN-INDUCED PROTEIN 1-RELATED"/>
    <property type="match status" value="1"/>
</dbReference>
<dbReference type="GO" id="GO:0012505">
    <property type="term" value="C:endomembrane system"/>
    <property type="evidence" value="ECO:0007669"/>
    <property type="project" value="UniProtKB-SubCell"/>
</dbReference>
<proteinExistence type="predicted"/>
<keyword evidence="4 5" id="KW-0472">Membrane</keyword>
<accession>A0A0C3S9C5</accession>
<organism evidence="6 7">
    <name type="scientific">Phlebiopsis gigantea (strain 11061_1 CR5-6)</name>
    <name type="common">White-rot fungus</name>
    <name type="synonym">Peniophora gigantea</name>
    <dbReference type="NCBI Taxonomy" id="745531"/>
    <lineage>
        <taxon>Eukaryota</taxon>
        <taxon>Fungi</taxon>
        <taxon>Dikarya</taxon>
        <taxon>Basidiomycota</taxon>
        <taxon>Agaricomycotina</taxon>
        <taxon>Agaricomycetes</taxon>
        <taxon>Polyporales</taxon>
        <taxon>Phanerochaetaceae</taxon>
        <taxon>Phlebiopsis</taxon>
    </lineage>
</organism>
<keyword evidence="3 5" id="KW-1133">Transmembrane helix</keyword>
<evidence type="ECO:0000256" key="1">
    <source>
        <dbReference type="ARBA" id="ARBA00004127"/>
    </source>
</evidence>
<dbReference type="InterPro" id="IPR006838">
    <property type="entry name" value="ADTRP_AIG1"/>
</dbReference>
<dbReference type="HOGENOM" id="CLU_081915_1_0_1"/>
<keyword evidence="7" id="KW-1185">Reference proteome</keyword>
<feature type="transmembrane region" description="Helical" evidence="5">
    <location>
        <begin position="44"/>
        <end position="67"/>
    </location>
</feature>
<dbReference type="EMBL" id="KN840484">
    <property type="protein sequence ID" value="KIP08177.1"/>
    <property type="molecule type" value="Genomic_DNA"/>
</dbReference>
<feature type="transmembrane region" description="Helical" evidence="5">
    <location>
        <begin position="7"/>
        <end position="24"/>
    </location>
</feature>
<evidence type="ECO:0000256" key="4">
    <source>
        <dbReference type="ARBA" id="ARBA00023136"/>
    </source>
</evidence>
<protein>
    <recommendedName>
        <fullName evidence="8">FAR-17a/AIG1-like protein</fullName>
    </recommendedName>
</protein>
<evidence type="ECO:0000256" key="2">
    <source>
        <dbReference type="ARBA" id="ARBA00022692"/>
    </source>
</evidence>
<name>A0A0C3S9C5_PHLG1</name>
<comment type="subcellular location">
    <subcellularLocation>
        <location evidence="1">Endomembrane system</location>
        <topology evidence="1">Multi-pass membrane protein</topology>
    </subcellularLocation>
</comment>
<feature type="transmembrane region" description="Helical" evidence="5">
    <location>
        <begin position="162"/>
        <end position="180"/>
    </location>
</feature>
<dbReference type="AlphaFoldDB" id="A0A0C3S9C5"/>
<dbReference type="PANTHER" id="PTHR10989:SF16">
    <property type="entry name" value="AT02829P-RELATED"/>
    <property type="match status" value="1"/>
</dbReference>
<dbReference type="GO" id="GO:0016020">
    <property type="term" value="C:membrane"/>
    <property type="evidence" value="ECO:0007669"/>
    <property type="project" value="InterPro"/>
</dbReference>
<reference evidence="6 7" key="1">
    <citation type="journal article" date="2014" name="PLoS Genet.">
        <title>Analysis of the Phlebiopsis gigantea genome, transcriptome and secretome provides insight into its pioneer colonization strategies of wood.</title>
        <authorList>
            <person name="Hori C."/>
            <person name="Ishida T."/>
            <person name="Igarashi K."/>
            <person name="Samejima M."/>
            <person name="Suzuki H."/>
            <person name="Master E."/>
            <person name="Ferreira P."/>
            <person name="Ruiz-Duenas F.J."/>
            <person name="Held B."/>
            <person name="Canessa P."/>
            <person name="Larrondo L.F."/>
            <person name="Schmoll M."/>
            <person name="Druzhinina I.S."/>
            <person name="Kubicek C.P."/>
            <person name="Gaskell J.A."/>
            <person name="Kersten P."/>
            <person name="St John F."/>
            <person name="Glasner J."/>
            <person name="Sabat G."/>
            <person name="Splinter BonDurant S."/>
            <person name="Syed K."/>
            <person name="Yadav J."/>
            <person name="Mgbeahuruike A.C."/>
            <person name="Kovalchuk A."/>
            <person name="Asiegbu F.O."/>
            <person name="Lackner G."/>
            <person name="Hoffmeister D."/>
            <person name="Rencoret J."/>
            <person name="Gutierrez A."/>
            <person name="Sun H."/>
            <person name="Lindquist E."/>
            <person name="Barry K."/>
            <person name="Riley R."/>
            <person name="Grigoriev I.V."/>
            <person name="Henrissat B."/>
            <person name="Kues U."/>
            <person name="Berka R.M."/>
            <person name="Martinez A.T."/>
            <person name="Covert S.F."/>
            <person name="Blanchette R.A."/>
            <person name="Cullen D."/>
        </authorList>
    </citation>
    <scope>NUCLEOTIDE SEQUENCE [LARGE SCALE GENOMIC DNA]</scope>
    <source>
        <strain evidence="6 7">11061_1 CR5-6</strain>
    </source>
</reference>
<dbReference type="Proteomes" id="UP000053257">
    <property type="component" value="Unassembled WGS sequence"/>
</dbReference>
<evidence type="ECO:0000313" key="6">
    <source>
        <dbReference type="EMBL" id="KIP08177.1"/>
    </source>
</evidence>
<evidence type="ECO:0000256" key="3">
    <source>
        <dbReference type="ARBA" id="ARBA00022989"/>
    </source>
</evidence>
<dbReference type="STRING" id="745531.A0A0C3S9C5"/>
<gene>
    <name evidence="6" type="ORF">PHLGIDRAFT_127207</name>
</gene>
<evidence type="ECO:0000256" key="5">
    <source>
        <dbReference type="SAM" id="Phobius"/>
    </source>
</evidence>
<dbReference type="OrthoDB" id="1898221at2759"/>
<evidence type="ECO:0000313" key="7">
    <source>
        <dbReference type="Proteomes" id="UP000053257"/>
    </source>
</evidence>
<evidence type="ECO:0008006" key="8">
    <source>
        <dbReference type="Google" id="ProtNLM"/>
    </source>
</evidence>
<feature type="transmembrane region" description="Helical" evidence="5">
    <location>
        <begin position="200"/>
        <end position="219"/>
    </location>
</feature>
<feature type="transmembrane region" description="Helical" evidence="5">
    <location>
        <begin position="79"/>
        <end position="107"/>
    </location>
</feature>
<dbReference type="Pfam" id="PF04750">
    <property type="entry name" value="Far-17a_AIG1"/>
    <property type="match status" value="1"/>
</dbReference>